<feature type="signal peptide" evidence="1">
    <location>
        <begin position="1"/>
        <end position="23"/>
    </location>
</feature>
<evidence type="ECO:0000256" key="1">
    <source>
        <dbReference type="SAM" id="SignalP"/>
    </source>
</evidence>
<accession>A0A545THX9</accession>
<keyword evidence="3" id="KW-1185">Reference proteome</keyword>
<protein>
    <recommendedName>
        <fullName evidence="4">VCBS repeat-containing protein</fullName>
    </recommendedName>
</protein>
<dbReference type="Proteomes" id="UP000317839">
    <property type="component" value="Unassembled WGS sequence"/>
</dbReference>
<dbReference type="AlphaFoldDB" id="A0A545THX9"/>
<evidence type="ECO:0000313" key="3">
    <source>
        <dbReference type="Proteomes" id="UP000317839"/>
    </source>
</evidence>
<name>A0A545THX9_9GAMM</name>
<keyword evidence="1" id="KW-0732">Signal</keyword>
<dbReference type="OrthoDB" id="9848699at2"/>
<evidence type="ECO:0008006" key="4">
    <source>
        <dbReference type="Google" id="ProtNLM"/>
    </source>
</evidence>
<evidence type="ECO:0000313" key="2">
    <source>
        <dbReference type="EMBL" id="TQV76833.1"/>
    </source>
</evidence>
<sequence length="182" mass="20237">MKKVYLGLLLSALGGLNLAPAQANNICDTQLFKELVMSEKGGIKRPNIIPSRALKNIIDNEELLCPMQVEKDFNGDKVLDWVGILEQNNKFFLAAYISGRSTHKLSKIKEYAKVPGNQYLDAASKKTLKRIAGVAPMKFGTNFVAIENQVNGNSIAYGWDGKKMVELIKFNFSSEVEDNRPL</sequence>
<dbReference type="RefSeq" id="WP_142888193.1">
    <property type="nucleotide sequence ID" value="NZ_VIKR01000001.1"/>
</dbReference>
<dbReference type="EMBL" id="VIKR01000001">
    <property type="protein sequence ID" value="TQV76833.1"/>
    <property type="molecule type" value="Genomic_DNA"/>
</dbReference>
<proteinExistence type="predicted"/>
<comment type="caution">
    <text evidence="2">The sequence shown here is derived from an EMBL/GenBank/DDBJ whole genome shotgun (WGS) entry which is preliminary data.</text>
</comment>
<reference evidence="2 3" key="1">
    <citation type="submission" date="2019-06" db="EMBL/GenBank/DDBJ databases">
        <title>Draft genome of Aliikangiella marina GYP-15.</title>
        <authorList>
            <person name="Wang G."/>
        </authorList>
    </citation>
    <scope>NUCLEOTIDE SEQUENCE [LARGE SCALE GENOMIC DNA]</scope>
    <source>
        <strain evidence="2 3">GYP-15</strain>
    </source>
</reference>
<feature type="chain" id="PRO_5022165594" description="VCBS repeat-containing protein" evidence="1">
    <location>
        <begin position="24"/>
        <end position="182"/>
    </location>
</feature>
<organism evidence="2 3">
    <name type="scientific">Aliikangiella marina</name>
    <dbReference type="NCBI Taxonomy" id="1712262"/>
    <lineage>
        <taxon>Bacteria</taxon>
        <taxon>Pseudomonadati</taxon>
        <taxon>Pseudomonadota</taxon>
        <taxon>Gammaproteobacteria</taxon>
        <taxon>Oceanospirillales</taxon>
        <taxon>Pleioneaceae</taxon>
        <taxon>Aliikangiella</taxon>
    </lineage>
</organism>
<gene>
    <name evidence="2" type="ORF">FLL45_02435</name>
</gene>